<feature type="domain" description="Class II aldolase/adducin N-terminal" evidence="2">
    <location>
        <begin position="10"/>
        <end position="190"/>
    </location>
</feature>
<evidence type="ECO:0000259" key="2">
    <source>
        <dbReference type="SMART" id="SM01007"/>
    </source>
</evidence>
<proteinExistence type="inferred from homology"/>
<keyword evidence="4" id="KW-1185">Reference proteome</keyword>
<dbReference type="AlphaFoldDB" id="A0A918RKK0"/>
<reference evidence="3" key="1">
    <citation type="journal article" date="2014" name="Int. J. Syst. Evol. Microbiol.">
        <title>Complete genome sequence of Corynebacterium casei LMG S-19264T (=DSM 44701T), isolated from a smear-ripened cheese.</title>
        <authorList>
            <consortium name="US DOE Joint Genome Institute (JGI-PGF)"/>
            <person name="Walter F."/>
            <person name="Albersmeier A."/>
            <person name="Kalinowski J."/>
            <person name="Ruckert C."/>
        </authorList>
    </citation>
    <scope>NUCLEOTIDE SEQUENCE</scope>
    <source>
        <strain evidence="3">KCTC 12711</strain>
    </source>
</reference>
<comment type="similarity">
    <text evidence="1">Belongs to the aldolase class II family.</text>
</comment>
<evidence type="ECO:0000313" key="3">
    <source>
        <dbReference type="EMBL" id="GGZ98657.1"/>
    </source>
</evidence>
<dbReference type="RefSeq" id="WP_189398331.1">
    <property type="nucleotide sequence ID" value="NZ_BMXA01000001.1"/>
</dbReference>
<dbReference type="InterPro" id="IPR036409">
    <property type="entry name" value="Aldolase_II/adducin_N_sf"/>
</dbReference>
<dbReference type="PANTHER" id="PTHR10672">
    <property type="entry name" value="ADDUCIN"/>
    <property type="match status" value="1"/>
</dbReference>
<dbReference type="NCBIfam" id="NF005451">
    <property type="entry name" value="PRK07044.1"/>
    <property type="match status" value="1"/>
</dbReference>
<accession>A0A918RKK0</accession>
<dbReference type="InterPro" id="IPR001303">
    <property type="entry name" value="Aldolase_II/adducin_N"/>
</dbReference>
<dbReference type="SMART" id="SM01007">
    <property type="entry name" value="Aldolase_II"/>
    <property type="match status" value="1"/>
</dbReference>
<comment type="caution">
    <text evidence="3">The sequence shown here is derived from an EMBL/GenBank/DDBJ whole genome shotgun (WGS) entry which is preliminary data.</text>
</comment>
<dbReference type="GO" id="GO:0005996">
    <property type="term" value="P:monosaccharide metabolic process"/>
    <property type="evidence" value="ECO:0007669"/>
    <property type="project" value="UniProtKB-ARBA"/>
</dbReference>
<dbReference type="GO" id="GO:0051015">
    <property type="term" value="F:actin filament binding"/>
    <property type="evidence" value="ECO:0007669"/>
    <property type="project" value="TreeGrafter"/>
</dbReference>
<dbReference type="PANTHER" id="PTHR10672:SF3">
    <property type="entry name" value="PROTEIN HU-LI TAI SHAO"/>
    <property type="match status" value="1"/>
</dbReference>
<reference evidence="3" key="2">
    <citation type="submission" date="2020-09" db="EMBL/GenBank/DDBJ databases">
        <authorList>
            <person name="Sun Q."/>
            <person name="Kim S."/>
        </authorList>
    </citation>
    <scope>NUCLEOTIDE SEQUENCE</scope>
    <source>
        <strain evidence="3">KCTC 12711</strain>
    </source>
</reference>
<protein>
    <submittedName>
        <fullName evidence="3">Class II aldolase</fullName>
    </submittedName>
</protein>
<dbReference type="InterPro" id="IPR051017">
    <property type="entry name" value="Aldolase-II_Adducin_sf"/>
</dbReference>
<evidence type="ECO:0000256" key="1">
    <source>
        <dbReference type="ARBA" id="ARBA00037961"/>
    </source>
</evidence>
<dbReference type="Gene3D" id="3.40.225.10">
    <property type="entry name" value="Class II aldolase/adducin N-terminal domain"/>
    <property type="match status" value="1"/>
</dbReference>
<gene>
    <name evidence="3" type="ORF">GCM10008090_04000</name>
</gene>
<evidence type="ECO:0000313" key="4">
    <source>
        <dbReference type="Proteomes" id="UP000614811"/>
    </source>
</evidence>
<organism evidence="3 4">
    <name type="scientific">Arenicella chitinivorans</name>
    <dbReference type="NCBI Taxonomy" id="1329800"/>
    <lineage>
        <taxon>Bacteria</taxon>
        <taxon>Pseudomonadati</taxon>
        <taxon>Pseudomonadota</taxon>
        <taxon>Gammaproteobacteria</taxon>
        <taxon>Arenicellales</taxon>
        <taxon>Arenicellaceae</taxon>
        <taxon>Arenicella</taxon>
    </lineage>
</organism>
<name>A0A918RKK0_9GAMM</name>
<dbReference type="SUPFAM" id="SSF53639">
    <property type="entry name" value="AraD/HMP-PK domain-like"/>
    <property type="match status" value="1"/>
</dbReference>
<sequence length="248" mass="27716">MHQAEKDIRTQLAACYRIFDYMGWSELIYNHITVKVPGEEGHFLINPYGLHYKEVTASNLVKVDINGNVVEDTDYAVNPAGMLIHSAIHGARDDAHCIGHIHSTAGMTVACQQDGLRIDNFYSVLLHKRVAYHDFHGITVMDGEKEELIASLGDKNFLILRSHGLLTCGRTIQEMFLNMTLLQRSCEIQVSVDQTGRRIVPVAESIGEMTGQLLKMQMQASGGEPDGGLEFAALQRLVDREDDSYRDL</sequence>
<dbReference type="GO" id="GO:0005856">
    <property type="term" value="C:cytoskeleton"/>
    <property type="evidence" value="ECO:0007669"/>
    <property type="project" value="TreeGrafter"/>
</dbReference>
<dbReference type="Proteomes" id="UP000614811">
    <property type="component" value="Unassembled WGS sequence"/>
</dbReference>
<dbReference type="EMBL" id="BMXA01000001">
    <property type="protein sequence ID" value="GGZ98657.1"/>
    <property type="molecule type" value="Genomic_DNA"/>
</dbReference>
<dbReference type="Pfam" id="PF00596">
    <property type="entry name" value="Aldolase_II"/>
    <property type="match status" value="1"/>
</dbReference>